<proteinExistence type="predicted"/>
<accession>A0A6J4LDZ3</accession>
<evidence type="ECO:0000313" key="2">
    <source>
        <dbReference type="EMBL" id="CAA9329584.1"/>
    </source>
</evidence>
<protein>
    <submittedName>
        <fullName evidence="2">Uncharacterized protein</fullName>
    </submittedName>
</protein>
<sequence length="58" mass="6613">MGQCQKEQTPLTDHKPFTIPSQPTHHNPPITNPNCLKYAHTPITYPIDHFLTHPQNVS</sequence>
<feature type="compositionally biased region" description="Low complexity" evidence="1">
    <location>
        <begin position="23"/>
        <end position="33"/>
    </location>
</feature>
<feature type="compositionally biased region" description="Polar residues" evidence="1">
    <location>
        <begin position="1"/>
        <end position="11"/>
    </location>
</feature>
<dbReference type="AlphaFoldDB" id="A0A6J4LDZ3"/>
<organism evidence="2">
    <name type="scientific">uncultured Cytophagales bacterium</name>
    <dbReference type="NCBI Taxonomy" id="158755"/>
    <lineage>
        <taxon>Bacteria</taxon>
        <taxon>Pseudomonadati</taxon>
        <taxon>Bacteroidota</taxon>
        <taxon>Sphingobacteriia</taxon>
        <taxon>Sphingobacteriales</taxon>
        <taxon>environmental samples</taxon>
    </lineage>
</organism>
<reference evidence="2" key="1">
    <citation type="submission" date="2020-02" db="EMBL/GenBank/DDBJ databases">
        <authorList>
            <person name="Meier V. D."/>
        </authorList>
    </citation>
    <scope>NUCLEOTIDE SEQUENCE</scope>
    <source>
        <strain evidence="2">AVDCRST_MAG56</strain>
    </source>
</reference>
<evidence type="ECO:0000256" key="1">
    <source>
        <dbReference type="SAM" id="MobiDB-lite"/>
    </source>
</evidence>
<name>A0A6J4LDZ3_9SPHI</name>
<dbReference type="EMBL" id="CADCTQ010000616">
    <property type="protein sequence ID" value="CAA9329584.1"/>
    <property type="molecule type" value="Genomic_DNA"/>
</dbReference>
<feature type="region of interest" description="Disordered" evidence="1">
    <location>
        <begin position="1"/>
        <end position="33"/>
    </location>
</feature>
<gene>
    <name evidence="2" type="ORF">AVDCRST_MAG56-7345</name>
</gene>